<proteinExistence type="predicted"/>
<protein>
    <submittedName>
        <fullName evidence="1">Uncharacterized protein</fullName>
    </submittedName>
</protein>
<organism evidence="1">
    <name type="scientific">Rhizophora mucronata</name>
    <name type="common">Asiatic mangrove</name>
    <dbReference type="NCBI Taxonomy" id="61149"/>
    <lineage>
        <taxon>Eukaryota</taxon>
        <taxon>Viridiplantae</taxon>
        <taxon>Streptophyta</taxon>
        <taxon>Embryophyta</taxon>
        <taxon>Tracheophyta</taxon>
        <taxon>Spermatophyta</taxon>
        <taxon>Magnoliopsida</taxon>
        <taxon>eudicotyledons</taxon>
        <taxon>Gunneridae</taxon>
        <taxon>Pentapetalae</taxon>
        <taxon>rosids</taxon>
        <taxon>fabids</taxon>
        <taxon>Malpighiales</taxon>
        <taxon>Rhizophoraceae</taxon>
        <taxon>Rhizophora</taxon>
    </lineage>
</organism>
<accession>A0A2P2NN89</accession>
<sequence length="34" mass="3685">MVYKIICVCSATGNFTGSFPGPSARLGCYLWLTK</sequence>
<dbReference type="AlphaFoldDB" id="A0A2P2NN89"/>
<name>A0A2P2NN89_RHIMU</name>
<reference evidence="1" key="1">
    <citation type="submission" date="2018-02" db="EMBL/GenBank/DDBJ databases">
        <title>Rhizophora mucronata_Transcriptome.</title>
        <authorList>
            <person name="Meera S.P."/>
            <person name="Sreeshan A."/>
            <person name="Augustine A."/>
        </authorList>
    </citation>
    <scope>NUCLEOTIDE SEQUENCE</scope>
    <source>
        <tissue evidence="1">Leaf</tissue>
    </source>
</reference>
<evidence type="ECO:0000313" key="1">
    <source>
        <dbReference type="EMBL" id="MBX43982.1"/>
    </source>
</evidence>
<dbReference type="EMBL" id="GGEC01063498">
    <property type="protein sequence ID" value="MBX43982.1"/>
    <property type="molecule type" value="Transcribed_RNA"/>
</dbReference>